<dbReference type="PANTHER" id="PTHR13113:SF1">
    <property type="entry name" value="EVOLUTIONARILY CONSERVED SIGNALING INTERMEDIATE IN TOLL PATHWAY, MITOCHONDRIAL"/>
    <property type="match status" value="1"/>
</dbReference>
<dbReference type="GO" id="GO:0045087">
    <property type="term" value="P:innate immune response"/>
    <property type="evidence" value="ECO:0007669"/>
    <property type="project" value="TreeGrafter"/>
</dbReference>
<dbReference type="PANTHER" id="PTHR13113">
    <property type="entry name" value="ECSIT EVOLUTIONARILY CONSERVED SIGNALING INTERMEDIATE IN TOLL PATHWAYS"/>
    <property type="match status" value="1"/>
</dbReference>
<dbReference type="InterPro" id="IPR029342">
    <property type="entry name" value="ECIST_C"/>
</dbReference>
<proteinExistence type="predicted"/>
<reference evidence="3" key="2">
    <citation type="submission" date="2025-09" db="UniProtKB">
        <authorList>
            <consortium name="Ensembl"/>
        </authorList>
    </citation>
    <scope>IDENTIFICATION</scope>
</reference>
<dbReference type="Pfam" id="PF14784">
    <property type="entry name" value="ECSIT_C"/>
    <property type="match status" value="1"/>
</dbReference>
<feature type="domain" description="ECSIT C-terminal" evidence="2">
    <location>
        <begin position="35"/>
        <end position="159"/>
    </location>
</feature>
<dbReference type="InterPro" id="IPR010418">
    <property type="entry name" value="ECSIT"/>
</dbReference>
<feature type="compositionally biased region" description="Pro residues" evidence="1">
    <location>
        <begin position="165"/>
        <end position="192"/>
    </location>
</feature>
<evidence type="ECO:0000256" key="1">
    <source>
        <dbReference type="SAM" id="MobiDB-lite"/>
    </source>
</evidence>
<evidence type="ECO:0000313" key="3">
    <source>
        <dbReference type="Ensembl" id="ENSOSUP00000004104.1"/>
    </source>
</evidence>
<dbReference type="SMART" id="SM01284">
    <property type="entry name" value="ECSIT_Cterm"/>
    <property type="match status" value="1"/>
</dbReference>
<evidence type="ECO:0000313" key="4">
    <source>
        <dbReference type="Proteomes" id="UP000694552"/>
    </source>
</evidence>
<dbReference type="AlphaFoldDB" id="A0A8C8ADX0"/>
<feature type="region of interest" description="Disordered" evidence="1">
    <location>
        <begin position="155"/>
        <end position="221"/>
    </location>
</feature>
<dbReference type="Proteomes" id="UP000694552">
    <property type="component" value="Unplaced"/>
</dbReference>
<organism evidence="3 4">
    <name type="scientific">Otus sunia</name>
    <name type="common">Oriental scops-owl</name>
    <dbReference type="NCBI Taxonomy" id="257818"/>
    <lineage>
        <taxon>Eukaryota</taxon>
        <taxon>Metazoa</taxon>
        <taxon>Chordata</taxon>
        <taxon>Craniata</taxon>
        <taxon>Vertebrata</taxon>
        <taxon>Euteleostomi</taxon>
        <taxon>Archelosauria</taxon>
        <taxon>Archosauria</taxon>
        <taxon>Dinosauria</taxon>
        <taxon>Saurischia</taxon>
        <taxon>Theropoda</taxon>
        <taxon>Coelurosauria</taxon>
        <taxon>Aves</taxon>
        <taxon>Neognathae</taxon>
        <taxon>Neoaves</taxon>
        <taxon>Telluraves</taxon>
        <taxon>Strigiformes</taxon>
        <taxon>Strigidae</taxon>
        <taxon>Otus</taxon>
    </lineage>
</organism>
<dbReference type="Ensembl" id="ENSOSUT00000004239.1">
    <property type="protein sequence ID" value="ENSOSUP00000004104.1"/>
    <property type="gene ID" value="ENSOSUG00000003006.1"/>
</dbReference>
<dbReference type="GO" id="GO:0005739">
    <property type="term" value="C:mitochondrion"/>
    <property type="evidence" value="ECO:0007669"/>
    <property type="project" value="TreeGrafter"/>
</dbReference>
<feature type="compositionally biased region" description="Gly residues" evidence="1">
    <location>
        <begin position="195"/>
        <end position="213"/>
    </location>
</feature>
<sequence length="221" mass="23423">RHLGEPCVEGALWCWVWGPQCWHGVPSSPPAGAQSPEQQALLARHGATQPVFVEGPFPLWLRRTRLHYYVLRGDPLPPHLREEPPDPERSLYYPLYLDLDLERGPWDDDEFDVEEVEEGPVFALCMAGAGDRHTLGKWIAGLQEANPVLGRTPVIFRLEGGDPPAGTPGDPPAPCLGAAPPPPAVLEPPDPPQGRGHGTGGKAAGPGSGGGPGAAPPALGE</sequence>
<dbReference type="GO" id="GO:0007178">
    <property type="term" value="P:cell surface receptor protein serine/threonine kinase signaling pathway"/>
    <property type="evidence" value="ECO:0007669"/>
    <property type="project" value="TreeGrafter"/>
</dbReference>
<protein>
    <recommendedName>
        <fullName evidence="2">ECSIT C-terminal domain-containing protein</fullName>
    </recommendedName>
</protein>
<accession>A0A8C8ADX0</accession>
<name>A0A8C8ADX0_9STRI</name>
<keyword evidence="4" id="KW-1185">Reference proteome</keyword>
<reference evidence="3" key="1">
    <citation type="submission" date="2025-08" db="UniProtKB">
        <authorList>
            <consortium name="Ensembl"/>
        </authorList>
    </citation>
    <scope>IDENTIFICATION</scope>
</reference>
<evidence type="ECO:0000259" key="2">
    <source>
        <dbReference type="SMART" id="SM01284"/>
    </source>
</evidence>